<dbReference type="PANTHER" id="PTHR16138:SF7">
    <property type="entry name" value="PALMITOYL-PROTEIN THIOESTERASE ABHD10, MITOCHONDRIAL"/>
    <property type="match status" value="1"/>
</dbReference>
<dbReference type="InterPro" id="IPR052382">
    <property type="entry name" value="ABHD10_acyl-thioesterase"/>
</dbReference>
<dbReference type="RefSeq" id="WP_051511448.1">
    <property type="nucleotide sequence ID" value="NZ_AVFL01000001.1"/>
</dbReference>
<dbReference type="Pfam" id="PF12146">
    <property type="entry name" value="Hydrolase_4"/>
    <property type="match status" value="1"/>
</dbReference>
<dbReference type="InterPro" id="IPR029058">
    <property type="entry name" value="AB_hydrolase_fold"/>
</dbReference>
<proteinExistence type="predicted"/>
<name>W9HFF3_9PROT</name>
<gene>
    <name evidence="3" type="ORF">N825_01640</name>
</gene>
<dbReference type="SUPFAM" id="SSF53474">
    <property type="entry name" value="alpha/beta-Hydrolases"/>
    <property type="match status" value="1"/>
</dbReference>
<evidence type="ECO:0000313" key="3">
    <source>
        <dbReference type="EMBL" id="EWY42608.1"/>
    </source>
</evidence>
<evidence type="ECO:0000313" key="4">
    <source>
        <dbReference type="Proteomes" id="UP000019486"/>
    </source>
</evidence>
<dbReference type="OrthoDB" id="9813296at2"/>
<dbReference type="EMBL" id="AVFL01000001">
    <property type="protein sequence ID" value="EWY42608.1"/>
    <property type="molecule type" value="Genomic_DNA"/>
</dbReference>
<dbReference type="STRING" id="1385369.N825_01640"/>
<protein>
    <submittedName>
        <fullName evidence="3">Alpha/beta hydrolase</fullName>
    </submittedName>
</protein>
<dbReference type="PANTHER" id="PTHR16138">
    <property type="entry name" value="MYCOPHENOLIC ACID ACYL-GLUCURONIDE ESTERASE, MITOCHONDRIAL"/>
    <property type="match status" value="1"/>
</dbReference>
<reference evidence="3 4" key="1">
    <citation type="submission" date="2013-08" db="EMBL/GenBank/DDBJ databases">
        <title>The genome sequence of Skermanella stibiiresistens.</title>
        <authorList>
            <person name="Zhu W."/>
            <person name="Wang G."/>
        </authorList>
    </citation>
    <scope>NUCLEOTIDE SEQUENCE [LARGE SCALE GENOMIC DNA]</scope>
    <source>
        <strain evidence="3 4">SB22</strain>
    </source>
</reference>
<dbReference type="AlphaFoldDB" id="W9HFF3"/>
<accession>W9HFF3</accession>
<keyword evidence="4" id="KW-1185">Reference proteome</keyword>
<feature type="domain" description="Serine aminopeptidase S33" evidence="2">
    <location>
        <begin position="54"/>
        <end position="133"/>
    </location>
</feature>
<dbReference type="PATRIC" id="fig|1385369.3.peg.318"/>
<comment type="caution">
    <text evidence="3">The sequence shown here is derived from an EMBL/GenBank/DDBJ whole genome shotgun (WGS) entry which is preliminary data.</text>
</comment>
<sequence>MTDLTASPENTLAREGATIAYRRVEGSTPGVIFMGGFKSDMTGTKAVALESFCRDRGAAFVRFDYQGHGTSSGRFDEGSIGLWAADALAVFDQLTSGPQIVVGSSMGGWIMLLTALARPDRVAGLVGIAAAPDFTEDLIWSTLDEDDRATLLETGALLKPSDYGDPYPYTRRLIEDGRDHLLLRAPIPLTCPTRLLHGMRDADVPWRTSQRIAERLAGDDVRITLIKDGDHRLSRDQDIALLCRTVGDLLDGVRSGSGCGSGTASRSGSRSA</sequence>
<organism evidence="3 4">
    <name type="scientific">Skermanella stibiiresistens SB22</name>
    <dbReference type="NCBI Taxonomy" id="1385369"/>
    <lineage>
        <taxon>Bacteria</taxon>
        <taxon>Pseudomonadati</taxon>
        <taxon>Pseudomonadota</taxon>
        <taxon>Alphaproteobacteria</taxon>
        <taxon>Rhodospirillales</taxon>
        <taxon>Azospirillaceae</taxon>
        <taxon>Skermanella</taxon>
    </lineage>
</organism>
<dbReference type="Gene3D" id="3.40.50.1820">
    <property type="entry name" value="alpha/beta hydrolase"/>
    <property type="match status" value="1"/>
</dbReference>
<dbReference type="GO" id="GO:0004553">
    <property type="term" value="F:hydrolase activity, hydrolyzing O-glycosyl compounds"/>
    <property type="evidence" value="ECO:0007669"/>
    <property type="project" value="TreeGrafter"/>
</dbReference>
<dbReference type="InterPro" id="IPR022742">
    <property type="entry name" value="Hydrolase_4"/>
</dbReference>
<evidence type="ECO:0000256" key="1">
    <source>
        <dbReference type="ARBA" id="ARBA00022801"/>
    </source>
</evidence>
<dbReference type="Proteomes" id="UP000019486">
    <property type="component" value="Unassembled WGS sequence"/>
</dbReference>
<evidence type="ECO:0000259" key="2">
    <source>
        <dbReference type="Pfam" id="PF12146"/>
    </source>
</evidence>
<keyword evidence="1 3" id="KW-0378">Hydrolase</keyword>